<evidence type="ECO:0000313" key="8">
    <source>
        <dbReference type="Proteomes" id="UP001603978"/>
    </source>
</evidence>
<proteinExistence type="inferred from homology"/>
<keyword evidence="4" id="KW-0804">Transcription</keyword>
<dbReference type="InterPro" id="IPR037171">
    <property type="entry name" value="NagB/RpiA_transferase-like"/>
</dbReference>
<protein>
    <submittedName>
        <fullName evidence="7">Sugar-binding transcriptional regulator</fullName>
    </submittedName>
</protein>
<organism evidence="7 8">
    <name type="scientific">Nonomuraea marmarensis</name>
    <dbReference type="NCBI Taxonomy" id="3351344"/>
    <lineage>
        <taxon>Bacteria</taxon>
        <taxon>Bacillati</taxon>
        <taxon>Actinomycetota</taxon>
        <taxon>Actinomycetes</taxon>
        <taxon>Streptosporangiales</taxon>
        <taxon>Streptosporangiaceae</taxon>
        <taxon>Nonomuraea</taxon>
    </lineage>
</organism>
<dbReference type="InterPro" id="IPR036388">
    <property type="entry name" value="WH-like_DNA-bd_sf"/>
</dbReference>
<dbReference type="PANTHER" id="PTHR34294">
    <property type="entry name" value="TRANSCRIPTIONAL REGULATOR-RELATED"/>
    <property type="match status" value="1"/>
</dbReference>
<reference evidence="7 8" key="1">
    <citation type="submission" date="2024-10" db="EMBL/GenBank/DDBJ databases">
        <authorList>
            <person name="Topkara A.R."/>
            <person name="Saygin H."/>
        </authorList>
    </citation>
    <scope>NUCLEOTIDE SEQUENCE [LARGE SCALE GENOMIC DNA]</scope>
    <source>
        <strain evidence="7 8">M3C6</strain>
    </source>
</reference>
<gene>
    <name evidence="7" type="ORF">ACFLIM_16145</name>
</gene>
<dbReference type="SUPFAM" id="SSF46689">
    <property type="entry name" value="Homeodomain-like"/>
    <property type="match status" value="1"/>
</dbReference>
<sequence>MNAADVAPEAQQTRFPHELMYAAAQQYYMEDATQGEIAKRLGVSRATVSRLLTEARRHGIVEIKVHRPATLEDGPLAAEVARALDLARVYLVPKVNGPTLGPWLAPGVSRALAAVGLESGDVVLVSSGTTVYECAREGVGQYPGVTIAPAVGGQEEPQPWFQTNETTRILAERVGGVPAYLYAPALPGPELFYSLQHEPSVRRVMDLWAHAKCAIVGVGSAPLMRQMMPAFMPRDAESLRQAVGDVCMRIYDRDGAPVTYPGSERLVAARPEDLRRIPATIAVAVGAEKVLSIIAGAKGGYFNQLVTDAPTAEGLVAAARQM</sequence>
<keyword evidence="2" id="KW-0805">Transcription regulation</keyword>
<dbReference type="Gene3D" id="3.40.50.1360">
    <property type="match status" value="1"/>
</dbReference>
<dbReference type="Proteomes" id="UP001603978">
    <property type="component" value="Unassembled WGS sequence"/>
</dbReference>
<evidence type="ECO:0000259" key="6">
    <source>
        <dbReference type="Pfam" id="PF13545"/>
    </source>
</evidence>
<dbReference type="Pfam" id="PF04198">
    <property type="entry name" value="Sugar-bind"/>
    <property type="match status" value="1"/>
</dbReference>
<comment type="caution">
    <text evidence="7">The sequence shown here is derived from an EMBL/GenBank/DDBJ whole genome shotgun (WGS) entry which is preliminary data.</text>
</comment>
<dbReference type="Gene3D" id="1.10.10.10">
    <property type="entry name" value="Winged helix-like DNA-binding domain superfamily/Winged helix DNA-binding domain"/>
    <property type="match status" value="1"/>
</dbReference>
<feature type="domain" description="Sugar-binding" evidence="5">
    <location>
        <begin position="78"/>
        <end position="316"/>
    </location>
</feature>
<dbReference type="EMBL" id="JBICRM010000008">
    <property type="protein sequence ID" value="MFG1704718.1"/>
    <property type="molecule type" value="Genomic_DNA"/>
</dbReference>
<dbReference type="Pfam" id="PF13545">
    <property type="entry name" value="HTH_Crp_2"/>
    <property type="match status" value="1"/>
</dbReference>
<evidence type="ECO:0000256" key="3">
    <source>
        <dbReference type="ARBA" id="ARBA00023125"/>
    </source>
</evidence>
<evidence type="ECO:0000256" key="4">
    <source>
        <dbReference type="ARBA" id="ARBA00023163"/>
    </source>
</evidence>
<dbReference type="PANTHER" id="PTHR34294:SF1">
    <property type="entry name" value="TRANSCRIPTIONAL REGULATOR LSRR"/>
    <property type="match status" value="1"/>
</dbReference>
<evidence type="ECO:0000259" key="5">
    <source>
        <dbReference type="Pfam" id="PF04198"/>
    </source>
</evidence>
<keyword evidence="3" id="KW-0238">DNA-binding</keyword>
<evidence type="ECO:0000256" key="1">
    <source>
        <dbReference type="ARBA" id="ARBA00010466"/>
    </source>
</evidence>
<keyword evidence="8" id="KW-1185">Reference proteome</keyword>
<dbReference type="InterPro" id="IPR009057">
    <property type="entry name" value="Homeodomain-like_sf"/>
</dbReference>
<feature type="domain" description="HTH crp-type" evidence="6">
    <location>
        <begin position="31"/>
        <end position="69"/>
    </location>
</feature>
<comment type="similarity">
    <text evidence="1">Belongs to the SorC transcriptional regulatory family.</text>
</comment>
<dbReference type="InterPro" id="IPR007324">
    <property type="entry name" value="Sugar-bd_dom_put"/>
</dbReference>
<dbReference type="InterPro" id="IPR051054">
    <property type="entry name" value="SorC_transcr_regulators"/>
</dbReference>
<dbReference type="InterPro" id="IPR012318">
    <property type="entry name" value="HTH_CRP"/>
</dbReference>
<evidence type="ECO:0000313" key="7">
    <source>
        <dbReference type="EMBL" id="MFG1704718.1"/>
    </source>
</evidence>
<evidence type="ECO:0000256" key="2">
    <source>
        <dbReference type="ARBA" id="ARBA00023015"/>
    </source>
</evidence>
<dbReference type="RefSeq" id="WP_393166007.1">
    <property type="nucleotide sequence ID" value="NZ_JBICRM010000008.1"/>
</dbReference>
<accession>A0ABW7ABI1</accession>
<name>A0ABW7ABI1_9ACTN</name>
<dbReference type="SUPFAM" id="SSF100950">
    <property type="entry name" value="NagB/RpiA/CoA transferase-like"/>
    <property type="match status" value="1"/>
</dbReference>